<reference evidence="1" key="1">
    <citation type="submission" date="2022-11" db="EMBL/GenBank/DDBJ databases">
        <title>Lacinutrix neustonica HL-RS19T sp. nov., isolated from the surface microlayer sample of brackish Lake Shihwa.</title>
        <authorList>
            <person name="Choi J.Y."/>
            <person name="Hwang C.Y."/>
        </authorList>
    </citation>
    <scope>NUCLEOTIDE SEQUENCE</scope>
    <source>
        <strain evidence="1">HL-RS19</strain>
    </source>
</reference>
<name>A0A9E8MVE7_9FLAO</name>
<dbReference type="Proteomes" id="UP001164705">
    <property type="component" value="Chromosome"/>
</dbReference>
<dbReference type="RefSeq" id="WP_267675568.1">
    <property type="nucleotide sequence ID" value="NZ_CP113088.1"/>
</dbReference>
<gene>
    <name evidence="1" type="ORF">N7U66_12625</name>
</gene>
<dbReference type="AlphaFoldDB" id="A0A9E8MVE7"/>
<dbReference type="EMBL" id="CP113088">
    <property type="protein sequence ID" value="WAC01020.1"/>
    <property type="molecule type" value="Genomic_DNA"/>
</dbReference>
<sequence length="59" mass="6312">MKSKKGKVSFFAKLSITELNNQQSLSIIGGTVTAAEVGQNSTNCHIEIRTTTIATNQSN</sequence>
<protein>
    <submittedName>
        <fullName evidence="1">Uncharacterized protein</fullName>
    </submittedName>
</protein>
<keyword evidence="2" id="KW-1185">Reference proteome</keyword>
<organism evidence="1 2">
    <name type="scientific">Lacinutrix neustonica</name>
    <dbReference type="NCBI Taxonomy" id="2980107"/>
    <lineage>
        <taxon>Bacteria</taxon>
        <taxon>Pseudomonadati</taxon>
        <taxon>Bacteroidota</taxon>
        <taxon>Flavobacteriia</taxon>
        <taxon>Flavobacteriales</taxon>
        <taxon>Flavobacteriaceae</taxon>
        <taxon>Lacinutrix</taxon>
    </lineage>
</organism>
<dbReference type="KEGG" id="lnu:N7U66_12625"/>
<evidence type="ECO:0000313" key="2">
    <source>
        <dbReference type="Proteomes" id="UP001164705"/>
    </source>
</evidence>
<proteinExistence type="predicted"/>
<evidence type="ECO:0000313" key="1">
    <source>
        <dbReference type="EMBL" id="WAC01020.1"/>
    </source>
</evidence>
<accession>A0A9E8MVE7</accession>